<comment type="similarity">
    <text evidence="3">Belongs to the peptidase M50B family.</text>
</comment>
<evidence type="ECO:0000256" key="8">
    <source>
        <dbReference type="ARBA" id="ARBA00022989"/>
    </source>
</evidence>
<evidence type="ECO:0000313" key="12">
    <source>
        <dbReference type="EMBL" id="KPJ53217.1"/>
    </source>
</evidence>
<feature type="transmembrane region" description="Helical" evidence="10">
    <location>
        <begin position="185"/>
        <end position="207"/>
    </location>
</feature>
<evidence type="ECO:0000256" key="6">
    <source>
        <dbReference type="ARBA" id="ARBA00022801"/>
    </source>
</evidence>
<keyword evidence="8 10" id="KW-1133">Transmembrane helix</keyword>
<evidence type="ECO:0000259" key="11">
    <source>
        <dbReference type="Pfam" id="PF02163"/>
    </source>
</evidence>
<keyword evidence="5 10" id="KW-0812">Transmembrane</keyword>
<evidence type="ECO:0000256" key="9">
    <source>
        <dbReference type="ARBA" id="ARBA00023136"/>
    </source>
</evidence>
<dbReference type="InterPro" id="IPR044838">
    <property type="entry name" value="EGY1-like"/>
</dbReference>
<evidence type="ECO:0000256" key="3">
    <source>
        <dbReference type="ARBA" id="ARBA00007931"/>
    </source>
</evidence>
<comment type="cofactor">
    <cofactor evidence="1">
        <name>Zn(2+)</name>
        <dbReference type="ChEBI" id="CHEBI:29105"/>
    </cofactor>
</comment>
<dbReference type="EMBL" id="LIZS01000026">
    <property type="protein sequence ID" value="KPJ53217.1"/>
    <property type="molecule type" value="Genomic_DNA"/>
</dbReference>
<keyword evidence="6" id="KW-0378">Hydrolase</keyword>
<dbReference type="InterPro" id="IPR008915">
    <property type="entry name" value="Peptidase_M50"/>
</dbReference>
<feature type="transmembrane region" description="Helical" evidence="10">
    <location>
        <begin position="289"/>
        <end position="317"/>
    </location>
</feature>
<evidence type="ECO:0000313" key="13">
    <source>
        <dbReference type="Proteomes" id="UP000052008"/>
    </source>
</evidence>
<comment type="subcellular location">
    <subcellularLocation>
        <location evidence="2">Membrane</location>
        <topology evidence="2">Multi-pass membrane protein</topology>
    </subcellularLocation>
</comment>
<organism evidence="12 13">
    <name type="scientific">candidate division TA06 bacterium DG_24</name>
    <dbReference type="NCBI Taxonomy" id="1703770"/>
    <lineage>
        <taxon>Bacteria</taxon>
        <taxon>Bacteria division TA06</taxon>
    </lineage>
</organism>
<feature type="transmembrane region" description="Helical" evidence="10">
    <location>
        <begin position="246"/>
        <end position="268"/>
    </location>
</feature>
<gene>
    <name evidence="12" type="ORF">AMJ39_05430</name>
</gene>
<evidence type="ECO:0000256" key="4">
    <source>
        <dbReference type="ARBA" id="ARBA00022670"/>
    </source>
</evidence>
<sequence>MDDSETGFEELSLQSIVADVIDIEATEVDPMWVRVRGRLRLPAEAAMHHLTTQLGPHGMLPHLRSEETRVVLLIAPARAPGRSRRLVNLIFFLLTVATTLIAGAGAAGVNPFADRWGFLAGIPFSAALLTILGAHEFGHYLTCRRHRVVATLPYFIPSPFPLLGTFGAVIRIKSPIPSRRALLEIGLAGPVAGLIFAIPATFVGLKLSQPLEIGAIGEGAITFGNSLLFSFMINLALGGIGEGYDIILHPVALAGWVGLYVTALNLLPGGQLDGGHIAYALLGRRHRPVALGTLLVLIVLGTLASQVWLVVAMLLVVTGLRHPPPLNDITPLDG</sequence>
<proteinExistence type="inferred from homology"/>
<comment type="caution">
    <text evidence="12">The sequence shown here is derived from an EMBL/GenBank/DDBJ whole genome shotgun (WGS) entry which is preliminary data.</text>
</comment>
<dbReference type="STRING" id="1703770.AMJ39_05430"/>
<dbReference type="GO" id="GO:0016020">
    <property type="term" value="C:membrane"/>
    <property type="evidence" value="ECO:0007669"/>
    <property type="project" value="UniProtKB-SubCell"/>
</dbReference>
<reference evidence="12 13" key="1">
    <citation type="journal article" date="2015" name="Microbiome">
        <title>Genomic resolution of linkages in carbon, nitrogen, and sulfur cycling among widespread estuary sediment bacteria.</title>
        <authorList>
            <person name="Baker B.J."/>
            <person name="Lazar C.S."/>
            <person name="Teske A.P."/>
            <person name="Dick G.J."/>
        </authorList>
    </citation>
    <scope>NUCLEOTIDE SEQUENCE [LARGE SCALE GENOMIC DNA]</scope>
    <source>
        <strain evidence="12">DG_24</strain>
    </source>
</reference>
<keyword evidence="4" id="KW-0645">Protease</keyword>
<feature type="non-terminal residue" evidence="12">
    <location>
        <position position="334"/>
    </location>
</feature>
<dbReference type="Proteomes" id="UP000052008">
    <property type="component" value="Unassembled WGS sequence"/>
</dbReference>
<dbReference type="GO" id="GO:0006508">
    <property type="term" value="P:proteolysis"/>
    <property type="evidence" value="ECO:0007669"/>
    <property type="project" value="UniProtKB-KW"/>
</dbReference>
<dbReference type="CDD" id="cd06160">
    <property type="entry name" value="S2P-M50_like_2"/>
    <property type="match status" value="1"/>
</dbReference>
<feature type="transmembrane region" description="Helical" evidence="10">
    <location>
        <begin position="154"/>
        <end position="173"/>
    </location>
</feature>
<evidence type="ECO:0000256" key="5">
    <source>
        <dbReference type="ARBA" id="ARBA00022692"/>
    </source>
</evidence>
<name>A0A0S7WSS3_UNCT6</name>
<accession>A0A0S7WSS3</accession>
<keyword evidence="7" id="KW-0809">Transit peptide</keyword>
<evidence type="ECO:0000256" key="7">
    <source>
        <dbReference type="ARBA" id="ARBA00022946"/>
    </source>
</evidence>
<evidence type="ECO:0000256" key="1">
    <source>
        <dbReference type="ARBA" id="ARBA00001947"/>
    </source>
</evidence>
<keyword evidence="9 10" id="KW-0472">Membrane</keyword>
<feature type="transmembrane region" description="Helical" evidence="10">
    <location>
        <begin position="219"/>
        <end position="240"/>
    </location>
</feature>
<evidence type="ECO:0000256" key="10">
    <source>
        <dbReference type="SAM" id="Phobius"/>
    </source>
</evidence>
<dbReference type="AlphaFoldDB" id="A0A0S7WSS3"/>
<protein>
    <recommendedName>
        <fullName evidence="11">Peptidase M50 domain-containing protein</fullName>
    </recommendedName>
</protein>
<dbReference type="PANTHER" id="PTHR31412:SF0">
    <property type="entry name" value="ZINC METALLOPROTEASE EGY1, CHLOROPLASTIC-RELATED"/>
    <property type="match status" value="1"/>
</dbReference>
<dbReference type="Pfam" id="PF02163">
    <property type="entry name" value="Peptidase_M50"/>
    <property type="match status" value="1"/>
</dbReference>
<feature type="transmembrane region" description="Helical" evidence="10">
    <location>
        <begin position="86"/>
        <end position="109"/>
    </location>
</feature>
<feature type="transmembrane region" description="Helical" evidence="10">
    <location>
        <begin position="115"/>
        <end position="134"/>
    </location>
</feature>
<feature type="domain" description="Peptidase M50" evidence="11">
    <location>
        <begin position="124"/>
        <end position="289"/>
    </location>
</feature>
<evidence type="ECO:0000256" key="2">
    <source>
        <dbReference type="ARBA" id="ARBA00004141"/>
    </source>
</evidence>
<dbReference type="GO" id="GO:0008233">
    <property type="term" value="F:peptidase activity"/>
    <property type="evidence" value="ECO:0007669"/>
    <property type="project" value="UniProtKB-KW"/>
</dbReference>
<dbReference type="PANTHER" id="PTHR31412">
    <property type="entry name" value="ZINC METALLOPROTEASE EGY1"/>
    <property type="match status" value="1"/>
</dbReference>